<reference evidence="5" key="2">
    <citation type="submission" date="2021-04" db="EMBL/GenBank/DDBJ databases">
        <authorList>
            <person name="Gilroy R."/>
        </authorList>
    </citation>
    <scope>NUCLEOTIDE SEQUENCE</scope>
    <source>
        <strain evidence="5">CHK199-9574</strain>
    </source>
</reference>
<evidence type="ECO:0000313" key="5">
    <source>
        <dbReference type="EMBL" id="HIY78599.1"/>
    </source>
</evidence>
<dbReference type="PROSITE" id="PS01124">
    <property type="entry name" value="HTH_ARAC_FAMILY_2"/>
    <property type="match status" value="1"/>
</dbReference>
<dbReference type="InterPro" id="IPR009057">
    <property type="entry name" value="Homeodomain-like_sf"/>
</dbReference>
<proteinExistence type="predicted"/>
<dbReference type="EMBL" id="DXCO01000038">
    <property type="protein sequence ID" value="HIY78599.1"/>
    <property type="molecule type" value="Genomic_DNA"/>
</dbReference>
<protein>
    <submittedName>
        <fullName evidence="5">AraC family transcriptional regulator</fullName>
    </submittedName>
</protein>
<dbReference type="InterPro" id="IPR018060">
    <property type="entry name" value="HTH_AraC"/>
</dbReference>
<dbReference type="Gene3D" id="2.60.120.10">
    <property type="entry name" value="Jelly Rolls"/>
    <property type="match status" value="1"/>
</dbReference>
<evidence type="ECO:0000256" key="3">
    <source>
        <dbReference type="ARBA" id="ARBA00023163"/>
    </source>
</evidence>
<dbReference type="InterPro" id="IPR037923">
    <property type="entry name" value="HTH-like"/>
</dbReference>
<feature type="domain" description="HTH araC/xylS-type" evidence="4">
    <location>
        <begin position="206"/>
        <end position="304"/>
    </location>
</feature>
<comment type="caution">
    <text evidence="5">The sequence shown here is derived from an EMBL/GenBank/DDBJ whole genome shotgun (WGS) entry which is preliminary data.</text>
</comment>
<dbReference type="Proteomes" id="UP000824135">
    <property type="component" value="Unassembled WGS sequence"/>
</dbReference>
<gene>
    <name evidence="5" type="ORF">H9728_06100</name>
</gene>
<dbReference type="Pfam" id="PF12833">
    <property type="entry name" value="HTH_18"/>
    <property type="match status" value="1"/>
</dbReference>
<evidence type="ECO:0000313" key="6">
    <source>
        <dbReference type="Proteomes" id="UP000824135"/>
    </source>
</evidence>
<evidence type="ECO:0000256" key="2">
    <source>
        <dbReference type="ARBA" id="ARBA00023125"/>
    </source>
</evidence>
<dbReference type="PANTHER" id="PTHR43280:SF2">
    <property type="entry name" value="HTH-TYPE TRANSCRIPTIONAL REGULATOR EXSA"/>
    <property type="match status" value="1"/>
</dbReference>
<dbReference type="SMART" id="SM00342">
    <property type="entry name" value="HTH_ARAC"/>
    <property type="match status" value="1"/>
</dbReference>
<keyword evidence="1" id="KW-0805">Transcription regulation</keyword>
<dbReference type="Gene3D" id="1.10.10.60">
    <property type="entry name" value="Homeodomain-like"/>
    <property type="match status" value="2"/>
</dbReference>
<organism evidence="5 6">
    <name type="scientific">Candidatus Borkfalkia excrementavium</name>
    <dbReference type="NCBI Taxonomy" id="2838505"/>
    <lineage>
        <taxon>Bacteria</taxon>
        <taxon>Bacillati</taxon>
        <taxon>Bacillota</taxon>
        <taxon>Clostridia</taxon>
        <taxon>Christensenellales</taxon>
        <taxon>Christensenellaceae</taxon>
        <taxon>Candidatus Borkfalkia</taxon>
    </lineage>
</organism>
<dbReference type="InterPro" id="IPR003313">
    <property type="entry name" value="AraC-bd"/>
</dbReference>
<dbReference type="InterPro" id="IPR014710">
    <property type="entry name" value="RmlC-like_jellyroll"/>
</dbReference>
<keyword evidence="3" id="KW-0804">Transcription</keyword>
<dbReference type="AlphaFoldDB" id="A0A9D2CG67"/>
<dbReference type="Pfam" id="PF02311">
    <property type="entry name" value="AraC_binding"/>
    <property type="match status" value="1"/>
</dbReference>
<evidence type="ECO:0000259" key="4">
    <source>
        <dbReference type="PROSITE" id="PS01124"/>
    </source>
</evidence>
<evidence type="ECO:0000256" key="1">
    <source>
        <dbReference type="ARBA" id="ARBA00023015"/>
    </source>
</evidence>
<dbReference type="GO" id="GO:0043565">
    <property type="term" value="F:sequence-specific DNA binding"/>
    <property type="evidence" value="ECO:0007669"/>
    <property type="project" value="InterPro"/>
</dbReference>
<dbReference type="SUPFAM" id="SSF46689">
    <property type="entry name" value="Homeodomain-like"/>
    <property type="match status" value="2"/>
</dbReference>
<keyword evidence="2" id="KW-0238">DNA-binding</keyword>
<dbReference type="PANTHER" id="PTHR43280">
    <property type="entry name" value="ARAC-FAMILY TRANSCRIPTIONAL REGULATOR"/>
    <property type="match status" value="1"/>
</dbReference>
<name>A0A9D2CG67_9FIRM</name>
<dbReference type="GO" id="GO:0003700">
    <property type="term" value="F:DNA-binding transcription factor activity"/>
    <property type="evidence" value="ECO:0007669"/>
    <property type="project" value="InterPro"/>
</dbReference>
<dbReference type="SUPFAM" id="SSF51215">
    <property type="entry name" value="Regulatory protein AraC"/>
    <property type="match status" value="1"/>
</dbReference>
<accession>A0A9D2CG67</accession>
<sequence>MQQYPPVLANHKKTQTFDLNDDIFHLYDHLAYFHENEFPLYMHSHDFYELNIITRGRGRHYIENKNFPAEPGDVFAIPPHIRHGYWAENDKMSIFHLLIGKYMFTKYHKVFGQFSGVQLLFETEPQIRRNSDRVSLFLHLTEEQLLEYLPKMKELIQLSSFSYDGSKTLFELRSVCLICDLAHLISADYRSKTTEEHTNHTVYSLIPTAEYMNENYGNHITLTDLAKRAMLSSSSYMRHFKKLFGLPPIEYLIQLRVKHASEMLAETDKSITAIAQDCGFFDCSHMTRIFKQVYDLTPSEYRKKHKN</sequence>
<reference evidence="5" key="1">
    <citation type="journal article" date="2021" name="PeerJ">
        <title>Extensive microbial diversity within the chicken gut microbiome revealed by metagenomics and culture.</title>
        <authorList>
            <person name="Gilroy R."/>
            <person name="Ravi A."/>
            <person name="Getino M."/>
            <person name="Pursley I."/>
            <person name="Horton D.L."/>
            <person name="Alikhan N.F."/>
            <person name="Baker D."/>
            <person name="Gharbi K."/>
            <person name="Hall N."/>
            <person name="Watson M."/>
            <person name="Adriaenssens E.M."/>
            <person name="Foster-Nyarko E."/>
            <person name="Jarju S."/>
            <person name="Secka A."/>
            <person name="Antonio M."/>
            <person name="Oren A."/>
            <person name="Chaudhuri R.R."/>
            <person name="La Ragione R."/>
            <person name="Hildebrand F."/>
            <person name="Pallen M.J."/>
        </authorList>
    </citation>
    <scope>NUCLEOTIDE SEQUENCE</scope>
    <source>
        <strain evidence="5">CHK199-9574</strain>
    </source>
</reference>